<protein>
    <submittedName>
        <fullName evidence="3">EAL domain-containing protein</fullName>
    </submittedName>
</protein>
<gene>
    <name evidence="3" type="ORF">KRR39_23335</name>
</gene>
<dbReference type="PIRSF" id="PIRSF003180">
    <property type="entry name" value="DiGMPpdiest_YuxH"/>
    <property type="match status" value="1"/>
</dbReference>
<sequence length="412" mass="44236">MTAAVAGEHPLSVQVVVARQPIVDLDEEVVGFELLYRPQRPDAPAISGEQMTAQVVLGALTIGLDQLVGDKAMFCNAERGVITGSTPVTLPPHRTVIEVLETVAVDDDTVAGCRELVDAGFRLALDDFTWTPGAERLLELASIVKIDFLAVSRADLPALVDKCRPFGVRLLAEKVETLDDIAFAKELGFELFQGYAIERPDIVHGSSIPASAVAQVQLAMTLLSEDIEFEEVEEVLRREPGLVVQVLQMASVGSNHGLRRQVRTVREALVLLGTTRIRQWIALTILSTQPGKTPDGLATALVRARMAETLAGLRGLGAPEVAFTAGLLSALDLLLGVELEQLERTMDIDEVLKDAAFRRTGPLGLLVADVVRYQDQLDETGAVEDPSGELDAAAAASFAWAMPYVSSLQTAG</sequence>
<dbReference type="CDD" id="cd01948">
    <property type="entry name" value="EAL"/>
    <property type="match status" value="1"/>
</dbReference>
<name>A0A975SYB3_9ACTN</name>
<dbReference type="PANTHER" id="PTHR33525:SF4">
    <property type="entry name" value="CYCLIC DI-GMP PHOSPHODIESTERASE CDGJ"/>
    <property type="match status" value="1"/>
</dbReference>
<dbReference type="PROSITE" id="PS51833">
    <property type="entry name" value="HDOD"/>
    <property type="match status" value="1"/>
</dbReference>
<dbReference type="InterPro" id="IPR052340">
    <property type="entry name" value="RNase_Y/CdgJ"/>
</dbReference>
<dbReference type="Pfam" id="PF08668">
    <property type="entry name" value="HDOD"/>
    <property type="match status" value="1"/>
</dbReference>
<dbReference type="AlphaFoldDB" id="A0A975SYB3"/>
<dbReference type="InterPro" id="IPR013976">
    <property type="entry name" value="HDOD"/>
</dbReference>
<dbReference type="SMART" id="SM00052">
    <property type="entry name" value="EAL"/>
    <property type="match status" value="1"/>
</dbReference>
<dbReference type="Proteomes" id="UP000683575">
    <property type="component" value="Chromosome"/>
</dbReference>
<evidence type="ECO:0000313" key="3">
    <source>
        <dbReference type="EMBL" id="QWZ08218.1"/>
    </source>
</evidence>
<dbReference type="InterPro" id="IPR001633">
    <property type="entry name" value="EAL_dom"/>
</dbReference>
<dbReference type="PROSITE" id="PS50883">
    <property type="entry name" value="EAL"/>
    <property type="match status" value="1"/>
</dbReference>
<reference evidence="3" key="1">
    <citation type="submission" date="2021-06" db="EMBL/GenBank/DDBJ databases">
        <title>Complete genome sequence of Nocardioides sp. G188.</title>
        <authorList>
            <person name="Im W.-T."/>
        </authorList>
    </citation>
    <scope>NUCLEOTIDE SEQUENCE</scope>
    <source>
        <strain evidence="3">G188</strain>
    </source>
</reference>
<evidence type="ECO:0000259" key="2">
    <source>
        <dbReference type="PROSITE" id="PS51833"/>
    </source>
</evidence>
<feature type="domain" description="HDOD" evidence="2">
    <location>
        <begin position="208"/>
        <end position="404"/>
    </location>
</feature>
<keyword evidence="4" id="KW-1185">Reference proteome</keyword>
<feature type="domain" description="EAL" evidence="1">
    <location>
        <begin position="1"/>
        <end position="214"/>
    </location>
</feature>
<dbReference type="KEGG" id="nps:KRR39_23335"/>
<dbReference type="PANTHER" id="PTHR33525">
    <property type="match status" value="1"/>
</dbReference>
<proteinExistence type="predicted"/>
<evidence type="ECO:0000313" key="4">
    <source>
        <dbReference type="Proteomes" id="UP000683575"/>
    </source>
</evidence>
<dbReference type="EMBL" id="CP077062">
    <property type="protein sequence ID" value="QWZ08218.1"/>
    <property type="molecule type" value="Genomic_DNA"/>
</dbReference>
<accession>A0A975SYB3</accession>
<dbReference type="InterPro" id="IPR014408">
    <property type="entry name" value="dGMP_Pdiesterase_EAL/HD-GYP"/>
</dbReference>
<dbReference type="Pfam" id="PF00563">
    <property type="entry name" value="EAL"/>
    <property type="match status" value="1"/>
</dbReference>
<evidence type="ECO:0000259" key="1">
    <source>
        <dbReference type="PROSITE" id="PS50883"/>
    </source>
</evidence>
<organism evidence="3 4">
    <name type="scientific">Nocardioides panacis</name>
    <dbReference type="NCBI Taxonomy" id="2849501"/>
    <lineage>
        <taxon>Bacteria</taxon>
        <taxon>Bacillati</taxon>
        <taxon>Actinomycetota</taxon>
        <taxon>Actinomycetes</taxon>
        <taxon>Propionibacteriales</taxon>
        <taxon>Nocardioidaceae</taxon>
        <taxon>Nocardioides</taxon>
    </lineage>
</organism>
<dbReference type="RefSeq" id="WP_216939727.1">
    <property type="nucleotide sequence ID" value="NZ_CP077062.1"/>
</dbReference>